<proteinExistence type="predicted"/>
<evidence type="ECO:0000313" key="2">
    <source>
        <dbReference type="EMBL" id="SEQ63696.1"/>
    </source>
</evidence>
<evidence type="ECO:0000256" key="1">
    <source>
        <dbReference type="SAM" id="MobiDB-lite"/>
    </source>
</evidence>
<accession>A0A9X8QJS3</accession>
<evidence type="ECO:0000313" key="3">
    <source>
        <dbReference type="Proteomes" id="UP000183210"/>
    </source>
</evidence>
<feature type="region of interest" description="Disordered" evidence="1">
    <location>
        <begin position="1"/>
        <end position="26"/>
    </location>
</feature>
<organism evidence="2 3">
    <name type="scientific">Pseudomonas lutea</name>
    <dbReference type="NCBI Taxonomy" id="243924"/>
    <lineage>
        <taxon>Bacteria</taxon>
        <taxon>Pseudomonadati</taxon>
        <taxon>Pseudomonadota</taxon>
        <taxon>Gammaproteobacteria</taxon>
        <taxon>Pseudomonadales</taxon>
        <taxon>Pseudomonadaceae</taxon>
        <taxon>Pseudomonas</taxon>
    </lineage>
</organism>
<comment type="caution">
    <text evidence="2">The sequence shown here is derived from an EMBL/GenBank/DDBJ whole genome shotgun (WGS) entry which is preliminary data.</text>
</comment>
<sequence length="404" mass="44799">MRYQATSLDASQPLSPSSLQTEQTHPSALPLARLSRNALLALTQVEAQPDPHHQLFALLAYNGIADGALHIHSSKLTEAEYRQQVAVPNAGPANLTVQAKLNEHSQYDIVRITLDVLSTGGTESITLCAPAPPIRRIDPHPISDNLSAQGSRGQLTQALIRLRNPHHFRDGPISPAAASSTYSVAGANEELALSTETGRPAISASSLYALHTNGTEAEVRFLRQPPKEVADMCMLIINVIGKSFPQDFNKIDFDFYDREGDMDRGVTNSNGNRSRISIGLIASEDWDQDFEMHAMIAFTVFHEIFLHALPDLRTASYGMNPTTAQQDHDIILIPPNESNLLHQAVKQILPQIPPHIKQYFLDSYVTDIEEEKDRNDHIDVPTTEQWYQLLNSQANDLDSPFWHA</sequence>
<gene>
    <name evidence="2" type="ORF">SAMN05216409_107115</name>
</gene>
<name>A0A9X8QJS3_9PSED</name>
<reference evidence="2 3" key="1">
    <citation type="submission" date="2016-10" db="EMBL/GenBank/DDBJ databases">
        <authorList>
            <person name="Varghese N."/>
            <person name="Submissions S."/>
        </authorList>
    </citation>
    <scope>NUCLEOTIDE SEQUENCE [LARGE SCALE GENOMIC DNA]</scope>
    <source>
        <strain evidence="2 3">LMG 21974</strain>
    </source>
</reference>
<dbReference type="EMBL" id="FOEV01000007">
    <property type="protein sequence ID" value="SEQ63696.1"/>
    <property type="molecule type" value="Genomic_DNA"/>
</dbReference>
<protein>
    <submittedName>
        <fullName evidence="2">Uncharacterized protein</fullName>
    </submittedName>
</protein>
<dbReference type="AlphaFoldDB" id="A0A9X8QJS3"/>
<dbReference type="Proteomes" id="UP000183210">
    <property type="component" value="Unassembled WGS sequence"/>
</dbReference>